<gene>
    <name evidence="10" type="ORF">JYP50_10835</name>
</gene>
<feature type="domain" description="Major facilitator superfamily (MFS) profile" evidence="9">
    <location>
        <begin position="16"/>
        <end position="399"/>
    </location>
</feature>
<protein>
    <recommendedName>
        <fullName evidence="8">Bcr/CflA family efflux transporter</fullName>
    </recommendedName>
</protein>
<dbReference type="SUPFAM" id="SSF103473">
    <property type="entry name" value="MFS general substrate transporter"/>
    <property type="match status" value="1"/>
</dbReference>
<dbReference type="InterPro" id="IPR036259">
    <property type="entry name" value="MFS_trans_sf"/>
</dbReference>
<dbReference type="AlphaFoldDB" id="A0A939DF20"/>
<keyword evidence="4" id="KW-1003">Cell membrane</keyword>
<evidence type="ECO:0000256" key="3">
    <source>
        <dbReference type="ARBA" id="ARBA00022448"/>
    </source>
</evidence>
<dbReference type="RefSeq" id="WP_206560537.1">
    <property type="nucleotide sequence ID" value="NZ_JAFKCZ010000007.1"/>
</dbReference>
<keyword evidence="6 8" id="KW-1133">Transmembrane helix</keyword>
<dbReference type="Pfam" id="PF07690">
    <property type="entry name" value="MFS_1"/>
    <property type="match status" value="1"/>
</dbReference>
<feature type="transmembrane region" description="Helical" evidence="8">
    <location>
        <begin position="252"/>
        <end position="272"/>
    </location>
</feature>
<evidence type="ECO:0000256" key="2">
    <source>
        <dbReference type="ARBA" id="ARBA00006236"/>
    </source>
</evidence>
<dbReference type="NCBIfam" id="TIGR00710">
    <property type="entry name" value="efflux_Bcr_CflA"/>
    <property type="match status" value="1"/>
</dbReference>
<feature type="transmembrane region" description="Helical" evidence="8">
    <location>
        <begin position="107"/>
        <end position="128"/>
    </location>
</feature>
<evidence type="ECO:0000259" key="9">
    <source>
        <dbReference type="PROSITE" id="PS50850"/>
    </source>
</evidence>
<dbReference type="GO" id="GO:0015385">
    <property type="term" value="F:sodium:proton antiporter activity"/>
    <property type="evidence" value="ECO:0007669"/>
    <property type="project" value="TreeGrafter"/>
</dbReference>
<dbReference type="Gene3D" id="1.20.1720.10">
    <property type="entry name" value="Multidrug resistance protein D"/>
    <property type="match status" value="1"/>
</dbReference>
<proteinExistence type="inferred from homology"/>
<reference evidence="10" key="1">
    <citation type="submission" date="2021-02" db="EMBL/GenBank/DDBJ databases">
        <title>PHA producing bacteria isolated from coastal sediment in Guangdong, Shenzhen.</title>
        <authorList>
            <person name="Zheng W."/>
            <person name="Yu S."/>
            <person name="Huang Y."/>
        </authorList>
    </citation>
    <scope>NUCLEOTIDE SEQUENCE</scope>
    <source>
        <strain evidence="10">TN14-10</strain>
    </source>
</reference>
<dbReference type="GO" id="GO:0042910">
    <property type="term" value="F:xenobiotic transmembrane transporter activity"/>
    <property type="evidence" value="ECO:0007669"/>
    <property type="project" value="InterPro"/>
</dbReference>
<evidence type="ECO:0000256" key="5">
    <source>
        <dbReference type="ARBA" id="ARBA00022692"/>
    </source>
</evidence>
<dbReference type="InterPro" id="IPR020846">
    <property type="entry name" value="MFS_dom"/>
</dbReference>
<feature type="transmembrane region" description="Helical" evidence="8">
    <location>
        <begin position="348"/>
        <end position="370"/>
    </location>
</feature>
<keyword evidence="3 8" id="KW-0813">Transport</keyword>
<evidence type="ECO:0000256" key="8">
    <source>
        <dbReference type="RuleBase" id="RU365088"/>
    </source>
</evidence>
<evidence type="ECO:0000256" key="1">
    <source>
        <dbReference type="ARBA" id="ARBA00004651"/>
    </source>
</evidence>
<dbReference type="PANTHER" id="PTHR23502:SF132">
    <property type="entry name" value="POLYAMINE TRANSPORTER 2-RELATED"/>
    <property type="match status" value="1"/>
</dbReference>
<feature type="transmembrane region" description="Helical" evidence="8">
    <location>
        <begin position="171"/>
        <end position="190"/>
    </location>
</feature>
<dbReference type="CDD" id="cd17320">
    <property type="entry name" value="MFS_MdfA_MDR_like"/>
    <property type="match status" value="1"/>
</dbReference>
<name>A0A939DF20_9GAMM</name>
<dbReference type="GO" id="GO:0005886">
    <property type="term" value="C:plasma membrane"/>
    <property type="evidence" value="ECO:0007669"/>
    <property type="project" value="UniProtKB-SubCell"/>
</dbReference>
<dbReference type="PROSITE" id="PS50850">
    <property type="entry name" value="MFS"/>
    <property type="match status" value="1"/>
</dbReference>
<feature type="transmembrane region" description="Helical" evidence="8">
    <location>
        <begin position="312"/>
        <end position="336"/>
    </location>
</feature>
<comment type="caution">
    <text evidence="10">The sequence shown here is derived from an EMBL/GenBank/DDBJ whole genome shotgun (WGS) entry which is preliminary data.</text>
</comment>
<evidence type="ECO:0000256" key="4">
    <source>
        <dbReference type="ARBA" id="ARBA00022475"/>
    </source>
</evidence>
<accession>A0A939DF20</accession>
<sequence length="402" mass="42099">MAAHSQRFLHPDSGWILLLLAALVSLGPLSIDMYLPAMPVMRESLDTSTANVQLTLSAYLAGFAVFHLVCGPLADRFGRKPVLLGGAIIFVVACIGCSLSTTVEQLIAFRLLQGVGACTGPTLGRAITRDLFGPRRAARALSLIAMLMALAPAVAPTLGSAMLLVLPWPSIFVFLAAYGLLIALLVQRLLPESLPQRQSLHPAVIGRNFAMLLRSGPFMTVALGSSLLYAGLMAYLASSGFVYIDMLGVPLQYFGLIFLTTVMGYIIGSATSARLAGRLESHQVVILGALLATAGCLLMLGGSSLWPESVLALMLPMMVFSASLGLILPHAMTLALQPYPHMAATASALLGFIQMGVSATASAAVGGILGNSPAPMVWSMTALSLLGLLLLLRVRRGADAAT</sequence>
<dbReference type="EMBL" id="JAFKCZ010000007">
    <property type="protein sequence ID" value="MBN7797090.1"/>
    <property type="molecule type" value="Genomic_DNA"/>
</dbReference>
<feature type="transmembrane region" description="Helical" evidence="8">
    <location>
        <begin position="140"/>
        <end position="165"/>
    </location>
</feature>
<evidence type="ECO:0000256" key="6">
    <source>
        <dbReference type="ARBA" id="ARBA00022989"/>
    </source>
</evidence>
<evidence type="ECO:0000313" key="10">
    <source>
        <dbReference type="EMBL" id="MBN7797090.1"/>
    </source>
</evidence>
<feature type="transmembrane region" description="Helical" evidence="8">
    <location>
        <begin position="51"/>
        <end position="70"/>
    </location>
</feature>
<keyword evidence="5 8" id="KW-0812">Transmembrane</keyword>
<feature type="transmembrane region" description="Helical" evidence="8">
    <location>
        <begin position="376"/>
        <end position="394"/>
    </location>
</feature>
<dbReference type="Proteomes" id="UP000664303">
    <property type="component" value="Unassembled WGS sequence"/>
</dbReference>
<comment type="similarity">
    <text evidence="2 8">Belongs to the major facilitator superfamily. Bcr/CmlA family.</text>
</comment>
<dbReference type="InterPro" id="IPR004812">
    <property type="entry name" value="Efflux_drug-R_Bcr/CmlA"/>
</dbReference>
<dbReference type="GO" id="GO:1990961">
    <property type="term" value="P:xenobiotic detoxification by transmembrane export across the plasma membrane"/>
    <property type="evidence" value="ECO:0007669"/>
    <property type="project" value="InterPro"/>
</dbReference>
<keyword evidence="7 8" id="KW-0472">Membrane</keyword>
<keyword evidence="11" id="KW-1185">Reference proteome</keyword>
<feature type="transmembrane region" description="Helical" evidence="8">
    <location>
        <begin position="284"/>
        <end position="306"/>
    </location>
</feature>
<dbReference type="InterPro" id="IPR011701">
    <property type="entry name" value="MFS"/>
</dbReference>
<dbReference type="PANTHER" id="PTHR23502">
    <property type="entry name" value="MAJOR FACILITATOR SUPERFAMILY"/>
    <property type="match status" value="1"/>
</dbReference>
<feature type="transmembrane region" description="Helical" evidence="8">
    <location>
        <begin position="12"/>
        <end position="31"/>
    </location>
</feature>
<keyword evidence="8" id="KW-0997">Cell inner membrane</keyword>
<comment type="subcellular location">
    <subcellularLocation>
        <location evidence="8">Cell inner membrane</location>
        <topology evidence="8">Multi-pass membrane protein</topology>
    </subcellularLocation>
    <subcellularLocation>
        <location evidence="1">Cell membrane</location>
        <topology evidence="1">Multi-pass membrane protein</topology>
    </subcellularLocation>
</comment>
<organism evidence="10 11">
    <name type="scientific">Parahaliea mediterranea</name>
    <dbReference type="NCBI Taxonomy" id="651086"/>
    <lineage>
        <taxon>Bacteria</taxon>
        <taxon>Pseudomonadati</taxon>
        <taxon>Pseudomonadota</taxon>
        <taxon>Gammaproteobacteria</taxon>
        <taxon>Cellvibrionales</taxon>
        <taxon>Halieaceae</taxon>
        <taxon>Parahaliea</taxon>
    </lineage>
</organism>
<evidence type="ECO:0000256" key="7">
    <source>
        <dbReference type="ARBA" id="ARBA00023136"/>
    </source>
</evidence>
<feature type="transmembrane region" description="Helical" evidence="8">
    <location>
        <begin position="82"/>
        <end position="101"/>
    </location>
</feature>
<feature type="transmembrane region" description="Helical" evidence="8">
    <location>
        <begin position="211"/>
        <end position="232"/>
    </location>
</feature>
<evidence type="ECO:0000313" key="11">
    <source>
        <dbReference type="Proteomes" id="UP000664303"/>
    </source>
</evidence>